<dbReference type="InterPro" id="IPR018946">
    <property type="entry name" value="PhoD-like_MPP"/>
</dbReference>
<dbReference type="Proteomes" id="UP000001213">
    <property type="component" value="Chromosome"/>
</dbReference>
<feature type="domain" description="PhoD-like phosphatase metallophosphatase" evidence="2">
    <location>
        <begin position="163"/>
        <end position="524"/>
    </location>
</feature>
<protein>
    <submittedName>
        <fullName evidence="4">Alkaline phosphatase D-related protein</fullName>
    </submittedName>
</protein>
<dbReference type="InterPro" id="IPR032093">
    <property type="entry name" value="PhoD_N"/>
</dbReference>
<dbReference type="STRING" id="521096.Tpau_1561"/>
<dbReference type="CDD" id="cd07389">
    <property type="entry name" value="MPP_PhoD"/>
    <property type="match status" value="1"/>
</dbReference>
<dbReference type="PROSITE" id="PS51318">
    <property type="entry name" value="TAT"/>
    <property type="match status" value="1"/>
</dbReference>
<evidence type="ECO:0000259" key="2">
    <source>
        <dbReference type="Pfam" id="PF09423"/>
    </source>
</evidence>
<dbReference type="PANTHER" id="PTHR43606:SF1">
    <property type="entry name" value="PHOD-LIKE PHOSPHATASE METALLOPHOSPHATASE DOMAIN-CONTAINING PROTEIN"/>
    <property type="match status" value="1"/>
</dbReference>
<evidence type="ECO:0000313" key="5">
    <source>
        <dbReference type="Proteomes" id="UP000001213"/>
    </source>
</evidence>
<dbReference type="EMBL" id="CP001966">
    <property type="protein sequence ID" value="ADG78182.1"/>
    <property type="molecule type" value="Genomic_DNA"/>
</dbReference>
<dbReference type="Gene3D" id="2.60.40.380">
    <property type="entry name" value="Purple acid phosphatase-like, N-terminal"/>
    <property type="match status" value="1"/>
</dbReference>
<evidence type="ECO:0000256" key="1">
    <source>
        <dbReference type="SAM" id="MobiDB-lite"/>
    </source>
</evidence>
<dbReference type="InterPro" id="IPR029052">
    <property type="entry name" value="Metallo-depent_PP-like"/>
</dbReference>
<evidence type="ECO:0000313" key="4">
    <source>
        <dbReference type="EMBL" id="ADG78182.1"/>
    </source>
</evidence>
<reference evidence="4 5" key="2">
    <citation type="journal article" date="2011" name="Stand. Genomic Sci.">
        <title>Complete genome sequence of Tsukamurella paurometabola type strain (no. 33).</title>
        <authorList>
            <person name="Munk A.C."/>
            <person name="Lapidus A."/>
            <person name="Lucas S."/>
            <person name="Nolan M."/>
            <person name="Tice H."/>
            <person name="Cheng J.F."/>
            <person name="Del Rio T.G."/>
            <person name="Goodwin L."/>
            <person name="Pitluck S."/>
            <person name="Liolios K."/>
            <person name="Huntemann M."/>
            <person name="Ivanova N."/>
            <person name="Mavromatis K."/>
            <person name="Mikhailova N."/>
            <person name="Pati A."/>
            <person name="Chen A."/>
            <person name="Palaniappan K."/>
            <person name="Tapia R."/>
            <person name="Han C."/>
            <person name="Land M."/>
            <person name="Hauser L."/>
            <person name="Chang Y.J."/>
            <person name="Jeffries C.D."/>
            <person name="Brettin T."/>
            <person name="Yasawong M."/>
            <person name="Brambilla E.M."/>
            <person name="Rohde M."/>
            <person name="Sikorski J."/>
            <person name="Goker M."/>
            <person name="Detter J.C."/>
            <person name="Woyke T."/>
            <person name="Bristow J."/>
            <person name="Eisen J.A."/>
            <person name="Markowitz V."/>
            <person name="Hugenholtz P."/>
            <person name="Kyrpides N.C."/>
            <person name="Klenk H.P."/>
        </authorList>
    </citation>
    <scope>NUCLEOTIDE SEQUENCE [LARGE SCALE GENOMIC DNA]</scope>
    <source>
        <strain evidence="5">ATCC 8368 / DSM 20162 / CCUG 35730 / CIP 100753 / JCM 10117 / KCTC 9821 / NBRC 16120 / NCIMB 702349 / NCTC 13040</strain>
    </source>
</reference>
<gene>
    <name evidence="4" type="ordered locus">Tpau_1561</name>
</gene>
<sequence>MPLRLSQSRSLQSAASRRSILKAGAAGALLIPAGPLLAACGGSSSTGAAASSSGLVKDRPTLTHGIASGDPRNDGALIWARSDAPARMIVETASSDSFTNPRRFEGPQLDPSADGAGRFRVTGLESGQTVHYRVTLEGENGARSEPLTGTFRTAPAAPQTITFAWSGDVVGQGWGINRDGGMSIMGAIADGRPDFFLHSGDAIYADNPVPESQKQNDGGVYRNVTSDAKSRVAQTLDDFRGNYAYNLTDEHYRRFAATVPQLIQWDDHEVINNWYPGENLAGQNRKGYTETDVNKLADMAYRAWREWQPVQPTEAADGRLYRKISYGPLLDVFVLDMRSYKDPNPTAWARSNEAGILGAKQTQWLIDGLTSSTAVWKVVANDLPLSIVVPDAATDPKDGGPKSMEAVAQGDNGAPLGREIAFSRILSQTKGVRNIVYLTADVHYTAAISYHPDRAGFQDFSPFWEFVSGPLNAGAFPQSPLDGTFGAQYEFVHAPDKANVSPAEGFQHYGQVTIDSGSRALTVNLRDAKGTALYTKELAPA</sequence>
<name>D5UY75_TSUPD</name>
<dbReference type="eggNOG" id="COG3540">
    <property type="taxonomic scope" value="Bacteria"/>
</dbReference>
<dbReference type="SUPFAM" id="SSF56300">
    <property type="entry name" value="Metallo-dependent phosphatases"/>
    <property type="match status" value="1"/>
</dbReference>
<dbReference type="InterPro" id="IPR038607">
    <property type="entry name" value="PhoD-like_sf"/>
</dbReference>
<keyword evidence="5" id="KW-1185">Reference proteome</keyword>
<dbReference type="InterPro" id="IPR052900">
    <property type="entry name" value="Phospholipid_Metab_Enz"/>
</dbReference>
<dbReference type="HOGENOM" id="CLU_525464_0_0_11"/>
<dbReference type="Pfam" id="PF09423">
    <property type="entry name" value="PhoD"/>
    <property type="match status" value="1"/>
</dbReference>
<accession>D5UY75</accession>
<evidence type="ECO:0000259" key="3">
    <source>
        <dbReference type="Pfam" id="PF16655"/>
    </source>
</evidence>
<feature type="domain" description="Phospholipase D N-terminal" evidence="3">
    <location>
        <begin position="64"/>
        <end position="153"/>
    </location>
</feature>
<dbReference type="RefSeq" id="WP_013126213.1">
    <property type="nucleotide sequence ID" value="NC_014158.1"/>
</dbReference>
<reference evidence="5" key="1">
    <citation type="submission" date="2010-03" db="EMBL/GenBank/DDBJ databases">
        <title>The complete chromosome of Tsukamurella paurometabola DSM 20162.</title>
        <authorList>
            <consortium name="US DOE Joint Genome Institute (JGI-PGF)"/>
            <person name="Lucas S."/>
            <person name="Copeland A."/>
            <person name="Lapidus A."/>
            <person name="Glavina del Rio T."/>
            <person name="Dalin E."/>
            <person name="Tice H."/>
            <person name="Bruce D."/>
            <person name="Goodwin L."/>
            <person name="Pitluck S."/>
            <person name="Kyrpides N."/>
            <person name="Mavromatis K."/>
            <person name="Ivanova N."/>
            <person name="Mikhailova N."/>
            <person name="Munk A.C."/>
            <person name="Brettin T."/>
            <person name="Detter J.C."/>
            <person name="Tapia R."/>
            <person name="Han C."/>
            <person name="Larimer F."/>
            <person name="Land M."/>
            <person name="Hauser L."/>
            <person name="Markowitz V."/>
            <person name="Cheng J.-F."/>
            <person name="Hugenholtz P."/>
            <person name="Woyke T."/>
            <person name="Wu D."/>
            <person name="Jando M."/>
            <person name="Brambilla E."/>
            <person name="Klenk H.-P."/>
            <person name="Eisen J.A."/>
        </authorList>
    </citation>
    <scope>NUCLEOTIDE SEQUENCE [LARGE SCALE GENOMIC DNA]</scope>
    <source>
        <strain evidence="5">ATCC 8368 / DSM 20162 / CCUG 35730 / CIP 100753 / JCM 10117 / KCTC 9821 / NBRC 16120 / NCIMB 702349 / NCTC 13040</strain>
    </source>
</reference>
<proteinExistence type="predicted"/>
<dbReference type="InterPro" id="IPR006311">
    <property type="entry name" value="TAT_signal"/>
</dbReference>
<dbReference type="KEGG" id="tpr:Tpau_1561"/>
<dbReference type="Pfam" id="PF16655">
    <property type="entry name" value="PhoD_N"/>
    <property type="match status" value="1"/>
</dbReference>
<organism evidence="4 5">
    <name type="scientific">Tsukamurella paurometabola (strain ATCC 8368 / DSM 20162 / CCUG 35730 / CIP 100753 / JCM 10117 / KCTC 9821 / NBRC 16120 / NCIMB 702349 / NCTC 13040)</name>
    <name type="common">Corynebacterium paurometabolum</name>
    <dbReference type="NCBI Taxonomy" id="521096"/>
    <lineage>
        <taxon>Bacteria</taxon>
        <taxon>Bacillati</taxon>
        <taxon>Actinomycetota</taxon>
        <taxon>Actinomycetes</taxon>
        <taxon>Mycobacteriales</taxon>
        <taxon>Tsukamurellaceae</taxon>
        <taxon>Tsukamurella</taxon>
    </lineage>
</organism>
<feature type="region of interest" description="Disordered" evidence="1">
    <location>
        <begin position="48"/>
        <end position="74"/>
    </location>
</feature>
<dbReference type="AlphaFoldDB" id="D5UY75"/>
<dbReference type="Gene3D" id="3.60.21.70">
    <property type="entry name" value="PhoD-like phosphatase"/>
    <property type="match status" value="1"/>
</dbReference>
<dbReference type="PANTHER" id="PTHR43606">
    <property type="entry name" value="PHOSPHATASE, PUTATIVE (AFU_ORTHOLOGUE AFUA_6G08710)-RELATED"/>
    <property type="match status" value="1"/>
</dbReference>